<organism evidence="1">
    <name type="scientific">bioreactor metagenome</name>
    <dbReference type="NCBI Taxonomy" id="1076179"/>
    <lineage>
        <taxon>unclassified sequences</taxon>
        <taxon>metagenomes</taxon>
        <taxon>ecological metagenomes</taxon>
    </lineage>
</organism>
<name>A0A645A7Z6_9ZZZZ</name>
<accession>A0A645A7Z6</accession>
<protein>
    <submittedName>
        <fullName evidence="1">Uncharacterized protein</fullName>
    </submittedName>
</protein>
<reference evidence="1" key="1">
    <citation type="submission" date="2019-08" db="EMBL/GenBank/DDBJ databases">
        <authorList>
            <person name="Kucharzyk K."/>
            <person name="Murdoch R.W."/>
            <person name="Higgins S."/>
            <person name="Loffler F."/>
        </authorList>
    </citation>
    <scope>NUCLEOTIDE SEQUENCE</scope>
</reference>
<sequence>MHVAFVEAAHGLLELVGIDPVIGRACLFLGFARDERSVLNAGHVGRIAAEEEASRTLFRVEGGGHATGYHFGEQAVVFFLGTIAPVNPVGFAHVLDFLDPCEQLFVVCHCFGTFLLQL</sequence>
<gene>
    <name evidence="1" type="ORF">SDC9_95960</name>
</gene>
<dbReference type="AlphaFoldDB" id="A0A645A7Z6"/>
<evidence type="ECO:0000313" key="1">
    <source>
        <dbReference type="EMBL" id="MPM49232.1"/>
    </source>
</evidence>
<proteinExistence type="predicted"/>
<comment type="caution">
    <text evidence="1">The sequence shown here is derived from an EMBL/GenBank/DDBJ whole genome shotgun (WGS) entry which is preliminary data.</text>
</comment>
<dbReference type="EMBL" id="VSSQ01012436">
    <property type="protein sequence ID" value="MPM49232.1"/>
    <property type="molecule type" value="Genomic_DNA"/>
</dbReference>